<evidence type="ECO:0000313" key="2">
    <source>
        <dbReference type="Proteomes" id="UP001283361"/>
    </source>
</evidence>
<protein>
    <submittedName>
        <fullName evidence="1">Uncharacterized protein</fullName>
    </submittedName>
</protein>
<dbReference type="SUPFAM" id="SSF50630">
    <property type="entry name" value="Acid proteases"/>
    <property type="match status" value="1"/>
</dbReference>
<accession>A0AAE1DIY8</accession>
<proteinExistence type="predicted"/>
<keyword evidence="2" id="KW-1185">Reference proteome</keyword>
<dbReference type="AlphaFoldDB" id="A0AAE1DIY8"/>
<dbReference type="Gene3D" id="2.40.70.10">
    <property type="entry name" value="Acid Proteases"/>
    <property type="match status" value="1"/>
</dbReference>
<dbReference type="PANTHER" id="PTHR37984">
    <property type="entry name" value="PROTEIN CBG26694"/>
    <property type="match status" value="1"/>
</dbReference>
<gene>
    <name evidence="1" type="ORF">RRG08_031375</name>
</gene>
<dbReference type="InterPro" id="IPR050951">
    <property type="entry name" value="Retrovirus_Pol_polyprotein"/>
</dbReference>
<organism evidence="1 2">
    <name type="scientific">Elysia crispata</name>
    <name type="common">lettuce slug</name>
    <dbReference type="NCBI Taxonomy" id="231223"/>
    <lineage>
        <taxon>Eukaryota</taxon>
        <taxon>Metazoa</taxon>
        <taxon>Spiralia</taxon>
        <taxon>Lophotrochozoa</taxon>
        <taxon>Mollusca</taxon>
        <taxon>Gastropoda</taxon>
        <taxon>Heterobranchia</taxon>
        <taxon>Euthyneura</taxon>
        <taxon>Panpulmonata</taxon>
        <taxon>Sacoglossa</taxon>
        <taxon>Placobranchoidea</taxon>
        <taxon>Plakobranchidae</taxon>
        <taxon>Elysia</taxon>
    </lineage>
</organism>
<sequence>MARVSAQTGESLKFFQAGLILSTFLAKVDNGAQANVMSKFTTDKLGAMIEKSSVKLTSYSGDKIPVLGQVNIPCFYKGEKYWMKFIITSTEGAQTIIGLDSTEKLNLIRRVDELNKNMNKENLVKKYKDKFGELGMPKTHNHMTIDENIEPIVSAARKIPYSQRDKVETELKRMGKLGVISKEEEAAD</sequence>
<comment type="caution">
    <text evidence="1">The sequence shown here is derived from an EMBL/GenBank/DDBJ whole genome shotgun (WGS) entry which is preliminary data.</text>
</comment>
<dbReference type="InterPro" id="IPR021109">
    <property type="entry name" value="Peptidase_aspartic_dom_sf"/>
</dbReference>
<evidence type="ECO:0000313" key="1">
    <source>
        <dbReference type="EMBL" id="KAK3772351.1"/>
    </source>
</evidence>
<dbReference type="Proteomes" id="UP001283361">
    <property type="component" value="Unassembled WGS sequence"/>
</dbReference>
<reference evidence="1" key="1">
    <citation type="journal article" date="2023" name="G3 (Bethesda)">
        <title>A reference genome for the long-term kleptoplast-retaining sea slug Elysia crispata morphotype clarki.</title>
        <authorList>
            <person name="Eastman K.E."/>
            <person name="Pendleton A.L."/>
            <person name="Shaikh M.A."/>
            <person name="Suttiyut T."/>
            <person name="Ogas R."/>
            <person name="Tomko P."/>
            <person name="Gavelis G."/>
            <person name="Widhalm J.R."/>
            <person name="Wisecaver J.H."/>
        </authorList>
    </citation>
    <scope>NUCLEOTIDE SEQUENCE</scope>
    <source>
        <strain evidence="1">ECLA1</strain>
    </source>
</reference>
<dbReference type="PANTHER" id="PTHR37984:SF7">
    <property type="entry name" value="INTEGRASE CATALYTIC DOMAIN-CONTAINING PROTEIN"/>
    <property type="match status" value="1"/>
</dbReference>
<name>A0AAE1DIY8_9GAST</name>
<dbReference type="EMBL" id="JAWDGP010003624">
    <property type="protein sequence ID" value="KAK3772351.1"/>
    <property type="molecule type" value="Genomic_DNA"/>
</dbReference>